<protein>
    <recommendedName>
        <fullName evidence="2">Rho-GAP domain-containing protein</fullName>
    </recommendedName>
</protein>
<evidence type="ECO:0000313" key="3">
    <source>
        <dbReference type="EMBL" id="CAL1707764.1"/>
    </source>
</evidence>
<feature type="region of interest" description="Disordered" evidence="1">
    <location>
        <begin position="681"/>
        <end position="700"/>
    </location>
</feature>
<feature type="compositionally biased region" description="Basic and acidic residues" evidence="1">
    <location>
        <begin position="485"/>
        <end position="501"/>
    </location>
</feature>
<evidence type="ECO:0000256" key="1">
    <source>
        <dbReference type="SAM" id="MobiDB-lite"/>
    </source>
</evidence>
<feature type="compositionally biased region" description="Basic residues" evidence="1">
    <location>
        <begin position="53"/>
        <end position="68"/>
    </location>
</feature>
<feature type="compositionally biased region" description="Basic and acidic residues" evidence="1">
    <location>
        <begin position="135"/>
        <end position="149"/>
    </location>
</feature>
<proteinExistence type="predicted"/>
<dbReference type="InterPro" id="IPR000198">
    <property type="entry name" value="RhoGAP_dom"/>
</dbReference>
<feature type="compositionally biased region" description="Polar residues" evidence="1">
    <location>
        <begin position="109"/>
        <end position="131"/>
    </location>
</feature>
<feature type="region of interest" description="Disordered" evidence="1">
    <location>
        <begin position="1"/>
        <end position="149"/>
    </location>
</feature>
<dbReference type="Proteomes" id="UP001497453">
    <property type="component" value="Chromosome 4"/>
</dbReference>
<dbReference type="Gene3D" id="1.10.555.10">
    <property type="entry name" value="Rho GTPase activation protein"/>
    <property type="match status" value="1"/>
</dbReference>
<dbReference type="Pfam" id="PF00620">
    <property type="entry name" value="RhoGAP"/>
    <property type="match status" value="1"/>
</dbReference>
<feature type="region of interest" description="Disordered" evidence="1">
    <location>
        <begin position="781"/>
        <end position="805"/>
    </location>
</feature>
<gene>
    <name evidence="3" type="ORF">GFSPODELE1_LOCUS6527</name>
</gene>
<accession>A0ABP1DKQ6</accession>
<reference evidence="4" key="1">
    <citation type="submission" date="2024-04" db="EMBL/GenBank/DDBJ databases">
        <authorList>
            <person name="Shaw F."/>
            <person name="Minotto A."/>
        </authorList>
    </citation>
    <scope>NUCLEOTIDE SEQUENCE [LARGE SCALE GENOMIC DNA]</scope>
</reference>
<dbReference type="SUPFAM" id="SSF48350">
    <property type="entry name" value="GTPase activation domain, GAP"/>
    <property type="match status" value="1"/>
</dbReference>
<feature type="compositionally biased region" description="Polar residues" evidence="1">
    <location>
        <begin position="42"/>
        <end position="52"/>
    </location>
</feature>
<name>A0ABP1DKQ6_9APHY</name>
<dbReference type="EMBL" id="OZ037947">
    <property type="protein sequence ID" value="CAL1707764.1"/>
    <property type="molecule type" value="Genomic_DNA"/>
</dbReference>
<sequence length="873" mass="99127">MGLFTKKRSASGPLTKLVKEPPGESAVSSSRSAKAPPAGPSIPTSTSDISMSHSRRPGAPRGILRKPSAHFPTFDETDRKRQKDRRASAPIAGSRKQYSSDRARFASLPTDNIASTNDNLHPKLASSSSSPIRKPQGEHVSKEPEHERRESFVAASAIVRPERVPWSCYQLQTLDFEVLATPRTDTSKRARYKMDHPETQPKVGVHVPRPSLVPTEQDMTQIEPFPFPDLELVMKSLKQALKKEGRRIEDFLEVDDIIEGKCWDTTEVDGLKDNSKLLDRKHRIQTAERRWREMERQYHVFGSPLKNVSKRASTMVPVYGYRHQVPLIVVACVEQLYNCGMNHPRLLQTRPDPVHLTELIGQFDQFDPRRALPDLTREPVTMVAALLSTFLSSIGSPLLHRSYFDAIWAWCVTPTIVREHEYRETLRMRRAESHDGEIQSASEEDEDDEMVIGAHGLPSFNSRRQKRRRAEREIERAKRRQIRARNPELARKNRSEARKAKKAQLEHETFVLETPQIAFTRFILMSLSPHTFSFILYVFTFLASLPAHPDNDVRYDMLAEMYAWKMLGGPNRHSSEAMMRWLLSRWWRIVDGFKSAEAKLEGHLFREKQHTAYYEGKPEVMGEPQPIERPSDIALSADGPIHPQRVPHHERQPSGYFARNHPRDPKLKLEEKVIESNDNTAFSKPDFHANPNKPYAPLLSPTREVDPLDTSMMDADVDIPVISPFNNDAIERDALEGDDVQDDAPGESRRKLIDAVSVHSEWAPPQRAAFAAIEDLLEPEGGESGRIPGSNGTSVYSQDVPPPDNAEELSVESLIDAYAEDDDSPVVETKPVEAVEDPAELKRQLQVALEQRDRAQKRLQVMQKTLCDNVLRS</sequence>
<organism evidence="3 4">
    <name type="scientific">Somion occarium</name>
    <dbReference type="NCBI Taxonomy" id="3059160"/>
    <lineage>
        <taxon>Eukaryota</taxon>
        <taxon>Fungi</taxon>
        <taxon>Dikarya</taxon>
        <taxon>Basidiomycota</taxon>
        <taxon>Agaricomycotina</taxon>
        <taxon>Agaricomycetes</taxon>
        <taxon>Polyporales</taxon>
        <taxon>Cerrenaceae</taxon>
        <taxon>Somion</taxon>
    </lineage>
</organism>
<feature type="region of interest" description="Disordered" evidence="1">
    <location>
        <begin position="462"/>
        <end position="501"/>
    </location>
</feature>
<feature type="domain" description="Rho-GAP" evidence="2">
    <location>
        <begin position="326"/>
        <end position="411"/>
    </location>
</feature>
<feature type="compositionally biased region" description="Basic and acidic residues" evidence="1">
    <location>
        <begin position="76"/>
        <end position="87"/>
    </location>
</feature>
<evidence type="ECO:0000259" key="2">
    <source>
        <dbReference type="Pfam" id="PF00620"/>
    </source>
</evidence>
<dbReference type="InterPro" id="IPR008936">
    <property type="entry name" value="Rho_GTPase_activation_prot"/>
</dbReference>
<evidence type="ECO:0000313" key="4">
    <source>
        <dbReference type="Proteomes" id="UP001497453"/>
    </source>
</evidence>
<keyword evidence="4" id="KW-1185">Reference proteome</keyword>